<dbReference type="AlphaFoldDB" id="A0A2U3L5P8"/>
<dbReference type="PROSITE" id="PS51257">
    <property type="entry name" value="PROKAR_LIPOPROTEIN"/>
    <property type="match status" value="1"/>
</dbReference>
<dbReference type="InterPro" id="IPR046534">
    <property type="entry name" value="DUF6599"/>
</dbReference>
<gene>
    <name evidence="2" type="ORF">SBA1_720008</name>
</gene>
<dbReference type="OrthoDB" id="121002at2"/>
<keyword evidence="1" id="KW-0732">Signal</keyword>
<proteinExistence type="predicted"/>
<evidence type="ECO:0000313" key="2">
    <source>
        <dbReference type="EMBL" id="SPF47217.1"/>
    </source>
</evidence>
<protein>
    <recommendedName>
        <fullName evidence="4">Lipoprotein</fullName>
    </recommendedName>
</protein>
<accession>A0A2U3L5P8</accession>
<evidence type="ECO:0008006" key="4">
    <source>
        <dbReference type="Google" id="ProtNLM"/>
    </source>
</evidence>
<evidence type="ECO:0000313" key="3">
    <source>
        <dbReference type="Proteomes" id="UP000238701"/>
    </source>
</evidence>
<dbReference type="EMBL" id="OMOD01000169">
    <property type="protein sequence ID" value="SPF47217.1"/>
    <property type="molecule type" value="Genomic_DNA"/>
</dbReference>
<feature type="chain" id="PRO_5015726055" description="Lipoprotein" evidence="1">
    <location>
        <begin position="24"/>
        <end position="169"/>
    </location>
</feature>
<name>A0A2U3L5P8_9BACT</name>
<dbReference type="Proteomes" id="UP000238701">
    <property type="component" value="Unassembled WGS sequence"/>
</dbReference>
<organism evidence="2 3">
    <name type="scientific">Candidatus Sulfotelmatobacter kueseliae</name>
    <dbReference type="NCBI Taxonomy" id="2042962"/>
    <lineage>
        <taxon>Bacteria</taxon>
        <taxon>Pseudomonadati</taxon>
        <taxon>Acidobacteriota</taxon>
        <taxon>Terriglobia</taxon>
        <taxon>Terriglobales</taxon>
        <taxon>Candidatus Korobacteraceae</taxon>
        <taxon>Candidatus Sulfotelmatobacter</taxon>
    </lineage>
</organism>
<evidence type="ECO:0000256" key="1">
    <source>
        <dbReference type="SAM" id="SignalP"/>
    </source>
</evidence>
<feature type="signal peptide" evidence="1">
    <location>
        <begin position="1"/>
        <end position="23"/>
    </location>
</feature>
<reference evidence="3" key="1">
    <citation type="submission" date="2018-02" db="EMBL/GenBank/DDBJ databases">
        <authorList>
            <person name="Hausmann B."/>
        </authorList>
    </citation>
    <scope>NUCLEOTIDE SEQUENCE [LARGE SCALE GENOMIC DNA]</scope>
    <source>
        <strain evidence="3">Peat soil MAG SbA1</strain>
    </source>
</reference>
<dbReference type="Pfam" id="PF20244">
    <property type="entry name" value="DUF6599"/>
    <property type="match status" value="1"/>
</dbReference>
<sequence length="169" mass="18205">MNESRMWLAACTIALCLAVIAVAGCNRKSAASGSPFPASNEAAGWTKTGEIRTFEAADLWKYIDGEAERYLKAGAQRVETADYRFQNKIDAVVDIYTMGAADGPAKILDSEPAGDAKSVPLGDAARLYDQSLVFRKGPALVRVVAYQESAETPQAMLDLGRNIADRLSR</sequence>